<evidence type="ECO:0000313" key="1">
    <source>
        <dbReference type="EMBL" id="GJT08729.1"/>
    </source>
</evidence>
<dbReference type="EMBL" id="BQNB010012854">
    <property type="protein sequence ID" value="GJT08729.1"/>
    <property type="molecule type" value="Genomic_DNA"/>
</dbReference>
<name>A0ABQ5B5Q7_9ASTR</name>
<sequence>MKVSVECFALNDETSPTFTTFSNPLFDSDDDFTSSDDESLSDEDEFFGELAHIDPIPIGIEKADFDLEEEIRLVENLLYDNSSPRPPEELNLEIADTILESLSQFPILVEDNDSHMEEIDLFLATNDSMPPDIEDDDYDSEGDICFLEELFNNDSLPLPENESFSLDHFDDPSLSRPPPEPPNVKICFDFEPDTGVVTTKVVKGISEHYVLMPNILPTLPTL</sequence>
<protein>
    <recommendedName>
        <fullName evidence="3">Reverse transcriptase domain-containing protein</fullName>
    </recommendedName>
</protein>
<evidence type="ECO:0008006" key="3">
    <source>
        <dbReference type="Google" id="ProtNLM"/>
    </source>
</evidence>
<comment type="caution">
    <text evidence="1">The sequence shown here is derived from an EMBL/GenBank/DDBJ whole genome shotgun (WGS) entry which is preliminary data.</text>
</comment>
<reference evidence="1" key="2">
    <citation type="submission" date="2022-01" db="EMBL/GenBank/DDBJ databases">
        <authorList>
            <person name="Yamashiro T."/>
            <person name="Shiraishi A."/>
            <person name="Satake H."/>
            <person name="Nakayama K."/>
        </authorList>
    </citation>
    <scope>NUCLEOTIDE SEQUENCE</scope>
</reference>
<gene>
    <name evidence="1" type="ORF">Tco_0843191</name>
</gene>
<evidence type="ECO:0000313" key="2">
    <source>
        <dbReference type="Proteomes" id="UP001151760"/>
    </source>
</evidence>
<proteinExistence type="predicted"/>
<accession>A0ABQ5B5Q7</accession>
<keyword evidence="2" id="KW-1185">Reference proteome</keyword>
<organism evidence="1 2">
    <name type="scientific">Tanacetum coccineum</name>
    <dbReference type="NCBI Taxonomy" id="301880"/>
    <lineage>
        <taxon>Eukaryota</taxon>
        <taxon>Viridiplantae</taxon>
        <taxon>Streptophyta</taxon>
        <taxon>Embryophyta</taxon>
        <taxon>Tracheophyta</taxon>
        <taxon>Spermatophyta</taxon>
        <taxon>Magnoliopsida</taxon>
        <taxon>eudicotyledons</taxon>
        <taxon>Gunneridae</taxon>
        <taxon>Pentapetalae</taxon>
        <taxon>asterids</taxon>
        <taxon>campanulids</taxon>
        <taxon>Asterales</taxon>
        <taxon>Asteraceae</taxon>
        <taxon>Asteroideae</taxon>
        <taxon>Anthemideae</taxon>
        <taxon>Anthemidinae</taxon>
        <taxon>Tanacetum</taxon>
    </lineage>
</organism>
<dbReference type="Proteomes" id="UP001151760">
    <property type="component" value="Unassembled WGS sequence"/>
</dbReference>
<reference evidence="1" key="1">
    <citation type="journal article" date="2022" name="Int. J. Mol. Sci.">
        <title>Draft Genome of Tanacetum Coccineum: Genomic Comparison of Closely Related Tanacetum-Family Plants.</title>
        <authorList>
            <person name="Yamashiro T."/>
            <person name="Shiraishi A."/>
            <person name="Nakayama K."/>
            <person name="Satake H."/>
        </authorList>
    </citation>
    <scope>NUCLEOTIDE SEQUENCE</scope>
</reference>